<dbReference type="SUPFAM" id="SSF56672">
    <property type="entry name" value="DNA/RNA polymerases"/>
    <property type="match status" value="1"/>
</dbReference>
<name>A0A5B6UY71_9ROSI</name>
<dbReference type="InterPro" id="IPR032567">
    <property type="entry name" value="RTL1-rel"/>
</dbReference>
<evidence type="ECO:0000313" key="3">
    <source>
        <dbReference type="Proteomes" id="UP000325315"/>
    </source>
</evidence>
<dbReference type="InterPro" id="IPR000477">
    <property type="entry name" value="RT_dom"/>
</dbReference>
<dbReference type="Gene3D" id="3.30.70.270">
    <property type="match status" value="1"/>
</dbReference>
<dbReference type="Gene3D" id="3.10.10.10">
    <property type="entry name" value="HIV Type 1 Reverse Transcriptase, subunit A, domain 1"/>
    <property type="match status" value="1"/>
</dbReference>
<reference evidence="2" key="1">
    <citation type="submission" date="2019-08" db="EMBL/GenBank/DDBJ databases">
        <authorList>
            <person name="Liu F."/>
        </authorList>
    </citation>
    <scope>NUCLEOTIDE SEQUENCE [LARGE SCALE GENOMIC DNA]</scope>
    <source>
        <strain evidence="2">PA1801</strain>
        <tissue evidence="2">Leaf</tissue>
    </source>
</reference>
<sequence length="135" mass="15347">MSGQKCARKVVCEYPNVFLEELLGLPPIKEVEFAIELVSGTSSISIAPYRMALIGLKKLKAQLDFARPSFLPWGAPVLFAKKKEGSMRICIDYRQLNKVTIKNKYPLLRIDDLFDQLKSATIFSKIDLRSGYYQL</sequence>
<gene>
    <name evidence="2" type="ORF">EPI10_028256</name>
</gene>
<dbReference type="PANTHER" id="PTHR15503">
    <property type="entry name" value="LDOC1 RELATED"/>
    <property type="match status" value="1"/>
</dbReference>
<dbReference type="InterPro" id="IPR043128">
    <property type="entry name" value="Rev_trsase/Diguanyl_cyclase"/>
</dbReference>
<evidence type="ECO:0000313" key="2">
    <source>
        <dbReference type="EMBL" id="KAA3461704.1"/>
    </source>
</evidence>
<dbReference type="Proteomes" id="UP000325315">
    <property type="component" value="Unassembled WGS sequence"/>
</dbReference>
<dbReference type="EMBL" id="SMMG02000009">
    <property type="protein sequence ID" value="KAA3461704.1"/>
    <property type="molecule type" value="Genomic_DNA"/>
</dbReference>
<evidence type="ECO:0000259" key="1">
    <source>
        <dbReference type="Pfam" id="PF00078"/>
    </source>
</evidence>
<dbReference type="Pfam" id="PF00078">
    <property type="entry name" value="RVT_1"/>
    <property type="match status" value="1"/>
</dbReference>
<accession>A0A5B6UY71</accession>
<protein>
    <submittedName>
        <fullName evidence="2">Retrotransposon protein</fullName>
    </submittedName>
</protein>
<dbReference type="PANTHER" id="PTHR15503:SF45">
    <property type="entry name" value="RNA-DIRECTED DNA POLYMERASE HOMOLOG"/>
    <property type="match status" value="1"/>
</dbReference>
<proteinExistence type="predicted"/>
<organism evidence="2 3">
    <name type="scientific">Gossypium australe</name>
    <dbReference type="NCBI Taxonomy" id="47621"/>
    <lineage>
        <taxon>Eukaryota</taxon>
        <taxon>Viridiplantae</taxon>
        <taxon>Streptophyta</taxon>
        <taxon>Embryophyta</taxon>
        <taxon>Tracheophyta</taxon>
        <taxon>Spermatophyta</taxon>
        <taxon>Magnoliopsida</taxon>
        <taxon>eudicotyledons</taxon>
        <taxon>Gunneridae</taxon>
        <taxon>Pentapetalae</taxon>
        <taxon>rosids</taxon>
        <taxon>malvids</taxon>
        <taxon>Malvales</taxon>
        <taxon>Malvaceae</taxon>
        <taxon>Malvoideae</taxon>
        <taxon>Gossypium</taxon>
    </lineage>
</organism>
<dbReference type="AlphaFoldDB" id="A0A5B6UY71"/>
<dbReference type="CDD" id="cd01647">
    <property type="entry name" value="RT_LTR"/>
    <property type="match status" value="1"/>
</dbReference>
<dbReference type="InterPro" id="IPR043502">
    <property type="entry name" value="DNA/RNA_pol_sf"/>
</dbReference>
<dbReference type="OrthoDB" id="1702664at2759"/>
<comment type="caution">
    <text evidence="2">The sequence shown here is derived from an EMBL/GenBank/DDBJ whole genome shotgun (WGS) entry which is preliminary data.</text>
</comment>
<keyword evidence="3" id="KW-1185">Reference proteome</keyword>
<feature type="domain" description="Reverse transcriptase" evidence="1">
    <location>
        <begin position="81"/>
        <end position="134"/>
    </location>
</feature>